<sequence>MKSVKEAKDYQFLRLTLDQFVCYCLAAYRKAAINTDHVYAKWKPS</sequence>
<evidence type="ECO:0000313" key="2">
    <source>
        <dbReference type="Proteomes" id="UP000015104"/>
    </source>
</evidence>
<dbReference type="Proteomes" id="UP000015104">
    <property type="component" value="Unassembled WGS sequence"/>
</dbReference>
<proteinExistence type="predicted"/>
<dbReference type="EMBL" id="CAEY01001355">
    <property type="status" value="NOT_ANNOTATED_CDS"/>
    <property type="molecule type" value="Genomic_DNA"/>
</dbReference>
<dbReference type="EnsemblMetazoa" id="tetur04g02190.1">
    <property type="protein sequence ID" value="tetur04g02190.1"/>
    <property type="gene ID" value="tetur04g02190"/>
</dbReference>
<keyword evidence="2" id="KW-1185">Reference proteome</keyword>
<organism evidence="1 2">
    <name type="scientific">Tetranychus urticae</name>
    <name type="common">Two-spotted spider mite</name>
    <dbReference type="NCBI Taxonomy" id="32264"/>
    <lineage>
        <taxon>Eukaryota</taxon>
        <taxon>Metazoa</taxon>
        <taxon>Ecdysozoa</taxon>
        <taxon>Arthropoda</taxon>
        <taxon>Chelicerata</taxon>
        <taxon>Arachnida</taxon>
        <taxon>Acari</taxon>
        <taxon>Acariformes</taxon>
        <taxon>Trombidiformes</taxon>
        <taxon>Prostigmata</taxon>
        <taxon>Eleutherengona</taxon>
        <taxon>Raphignathae</taxon>
        <taxon>Tetranychoidea</taxon>
        <taxon>Tetranychidae</taxon>
        <taxon>Tetranychus</taxon>
    </lineage>
</organism>
<accession>T1K1P9</accession>
<name>T1K1P9_TETUR</name>
<protein>
    <submittedName>
        <fullName evidence="1">Uncharacterized protein</fullName>
    </submittedName>
</protein>
<dbReference type="HOGENOM" id="CLU_3208218_0_0_1"/>
<reference evidence="2" key="1">
    <citation type="submission" date="2011-08" db="EMBL/GenBank/DDBJ databases">
        <authorList>
            <person name="Rombauts S."/>
        </authorList>
    </citation>
    <scope>NUCLEOTIDE SEQUENCE</scope>
    <source>
        <strain evidence="2">London</strain>
    </source>
</reference>
<evidence type="ECO:0000313" key="1">
    <source>
        <dbReference type="EnsemblMetazoa" id="tetur04g02190.1"/>
    </source>
</evidence>
<reference evidence="1" key="2">
    <citation type="submission" date="2015-06" db="UniProtKB">
        <authorList>
            <consortium name="EnsemblMetazoa"/>
        </authorList>
    </citation>
    <scope>IDENTIFICATION</scope>
</reference>
<dbReference type="AlphaFoldDB" id="T1K1P9"/>